<dbReference type="OrthoDB" id="1898716at2759"/>
<protein>
    <recommendedName>
        <fullName evidence="6">MADS-box domain-containing protein</fullName>
    </recommendedName>
</protein>
<dbReference type="SUPFAM" id="SSF55455">
    <property type="entry name" value="SRF-like"/>
    <property type="match status" value="1"/>
</dbReference>
<keyword evidence="2" id="KW-0805">Transcription regulation</keyword>
<comment type="subcellular location">
    <subcellularLocation>
        <location evidence="1">Nucleus</location>
    </subcellularLocation>
</comment>
<evidence type="ECO:0000256" key="2">
    <source>
        <dbReference type="ARBA" id="ARBA00023015"/>
    </source>
</evidence>
<reference evidence="7 8" key="1">
    <citation type="journal article" date="2018" name="Front. Microbiol.">
        <title>Genome-Wide Analysis of Corynespora cassiicola Leaf Fall Disease Putative Effectors.</title>
        <authorList>
            <person name="Lopez D."/>
            <person name="Ribeiro S."/>
            <person name="Label P."/>
            <person name="Fumanal B."/>
            <person name="Venisse J.S."/>
            <person name="Kohler A."/>
            <person name="de Oliveira R.R."/>
            <person name="Labutti K."/>
            <person name="Lipzen A."/>
            <person name="Lail K."/>
            <person name="Bauer D."/>
            <person name="Ohm R.A."/>
            <person name="Barry K.W."/>
            <person name="Spatafora J."/>
            <person name="Grigoriev I.V."/>
            <person name="Martin F.M."/>
            <person name="Pujade-Renaud V."/>
        </authorList>
    </citation>
    <scope>NUCLEOTIDE SEQUENCE [LARGE SCALE GENOMIC DNA]</scope>
    <source>
        <strain evidence="7 8">Philippines</strain>
    </source>
</reference>
<keyword evidence="4" id="KW-0804">Transcription</keyword>
<evidence type="ECO:0000313" key="7">
    <source>
        <dbReference type="EMBL" id="PSN58906.1"/>
    </source>
</evidence>
<dbReference type="GO" id="GO:0046983">
    <property type="term" value="F:protein dimerization activity"/>
    <property type="evidence" value="ECO:0007669"/>
    <property type="project" value="InterPro"/>
</dbReference>
<dbReference type="InterPro" id="IPR036879">
    <property type="entry name" value="TF_MADSbox_sf"/>
</dbReference>
<evidence type="ECO:0000256" key="1">
    <source>
        <dbReference type="ARBA" id="ARBA00004123"/>
    </source>
</evidence>
<dbReference type="InterPro" id="IPR002100">
    <property type="entry name" value="TF_MADSbox"/>
</dbReference>
<keyword evidence="5" id="KW-0539">Nucleus</keyword>
<dbReference type="PROSITE" id="PS50066">
    <property type="entry name" value="MADS_BOX_2"/>
    <property type="match status" value="1"/>
</dbReference>
<dbReference type="EMBL" id="KZ678180">
    <property type="protein sequence ID" value="PSN58906.1"/>
    <property type="molecule type" value="Genomic_DNA"/>
</dbReference>
<name>A0A2T2N0X7_CORCC</name>
<sequence length="65" mass="7902">MASRRSQQESFRKRRNNYIRRGHEISELYAAQVWICIEKNGQFYIYNSNPEKKDWPPTPEQLVRS</sequence>
<evidence type="ECO:0000256" key="4">
    <source>
        <dbReference type="ARBA" id="ARBA00023163"/>
    </source>
</evidence>
<keyword evidence="8" id="KW-1185">Reference proteome</keyword>
<proteinExistence type="predicted"/>
<evidence type="ECO:0000313" key="8">
    <source>
        <dbReference type="Proteomes" id="UP000240883"/>
    </source>
</evidence>
<dbReference type="AlphaFoldDB" id="A0A2T2N0X7"/>
<keyword evidence="3" id="KW-0238">DNA-binding</keyword>
<evidence type="ECO:0000256" key="3">
    <source>
        <dbReference type="ARBA" id="ARBA00023125"/>
    </source>
</evidence>
<dbReference type="Proteomes" id="UP000240883">
    <property type="component" value="Unassembled WGS sequence"/>
</dbReference>
<gene>
    <name evidence="7" type="ORF">BS50DRAFT_662933</name>
</gene>
<evidence type="ECO:0000256" key="5">
    <source>
        <dbReference type="ARBA" id="ARBA00023242"/>
    </source>
</evidence>
<feature type="domain" description="MADS-box" evidence="6">
    <location>
        <begin position="1"/>
        <end position="37"/>
    </location>
</feature>
<dbReference type="GO" id="GO:0003677">
    <property type="term" value="F:DNA binding"/>
    <property type="evidence" value="ECO:0007669"/>
    <property type="project" value="UniProtKB-KW"/>
</dbReference>
<dbReference type="GO" id="GO:0005634">
    <property type="term" value="C:nucleus"/>
    <property type="evidence" value="ECO:0007669"/>
    <property type="project" value="UniProtKB-SubCell"/>
</dbReference>
<dbReference type="GO" id="GO:0045944">
    <property type="term" value="P:positive regulation of transcription by RNA polymerase II"/>
    <property type="evidence" value="ECO:0007669"/>
    <property type="project" value="UniProtKB-ARBA"/>
</dbReference>
<accession>A0A2T2N0X7</accession>
<evidence type="ECO:0000259" key="6">
    <source>
        <dbReference type="PROSITE" id="PS50066"/>
    </source>
</evidence>
<organism evidence="7 8">
    <name type="scientific">Corynespora cassiicola Philippines</name>
    <dbReference type="NCBI Taxonomy" id="1448308"/>
    <lineage>
        <taxon>Eukaryota</taxon>
        <taxon>Fungi</taxon>
        <taxon>Dikarya</taxon>
        <taxon>Ascomycota</taxon>
        <taxon>Pezizomycotina</taxon>
        <taxon>Dothideomycetes</taxon>
        <taxon>Pleosporomycetidae</taxon>
        <taxon>Pleosporales</taxon>
        <taxon>Corynesporascaceae</taxon>
        <taxon>Corynespora</taxon>
    </lineage>
</organism>